<dbReference type="GO" id="GO:0000407">
    <property type="term" value="C:phagophore assembly site"/>
    <property type="evidence" value="ECO:0007669"/>
    <property type="project" value="TreeGrafter"/>
</dbReference>
<feature type="domain" description="PASTA" evidence="8">
    <location>
        <begin position="384"/>
        <end position="451"/>
    </location>
</feature>
<proteinExistence type="predicted"/>
<evidence type="ECO:0000256" key="6">
    <source>
        <dbReference type="SAM" id="MobiDB-lite"/>
    </source>
</evidence>
<dbReference type="SUPFAM" id="SSF56112">
    <property type="entry name" value="Protein kinase-like (PK-like)"/>
    <property type="match status" value="1"/>
</dbReference>
<dbReference type="SMART" id="SM00740">
    <property type="entry name" value="PASTA"/>
    <property type="match status" value="4"/>
</dbReference>
<dbReference type="GO" id="GO:0005829">
    <property type="term" value="C:cytosol"/>
    <property type="evidence" value="ECO:0007669"/>
    <property type="project" value="TreeGrafter"/>
</dbReference>
<dbReference type="CDD" id="cd14014">
    <property type="entry name" value="STKc_PknB_like"/>
    <property type="match status" value="1"/>
</dbReference>
<dbReference type="RefSeq" id="WP_055298469.1">
    <property type="nucleotide sequence ID" value="NZ_BLYK01000001.1"/>
</dbReference>
<dbReference type="GO" id="GO:0016020">
    <property type="term" value="C:membrane"/>
    <property type="evidence" value="ECO:0007669"/>
    <property type="project" value="TreeGrafter"/>
</dbReference>
<dbReference type="InterPro" id="IPR008266">
    <property type="entry name" value="Tyr_kinase_AS"/>
</dbReference>
<dbReference type="Gene3D" id="3.30.10.20">
    <property type="match status" value="4"/>
</dbReference>
<dbReference type="InterPro" id="IPR011009">
    <property type="entry name" value="Kinase-like_dom_sf"/>
</dbReference>
<keyword evidence="3 9" id="KW-0418">Kinase</keyword>
<keyword evidence="2 5" id="KW-0547">Nucleotide-binding</keyword>
<dbReference type="GO" id="GO:0005776">
    <property type="term" value="C:autophagosome"/>
    <property type="evidence" value="ECO:0007669"/>
    <property type="project" value="TreeGrafter"/>
</dbReference>
<feature type="binding site" evidence="5">
    <location>
        <position position="84"/>
    </location>
    <ligand>
        <name>ATP</name>
        <dbReference type="ChEBI" id="CHEBI:30616"/>
    </ligand>
</feature>
<gene>
    <name evidence="9" type="primary">prkC_11</name>
    <name evidence="9" type="ORF">ERS852450_01278</name>
</gene>
<dbReference type="PROSITE" id="PS51178">
    <property type="entry name" value="PASTA"/>
    <property type="match status" value="4"/>
</dbReference>
<dbReference type="InterPro" id="IPR017441">
    <property type="entry name" value="Protein_kinase_ATP_BS"/>
</dbReference>
<feature type="domain" description="PASTA" evidence="8">
    <location>
        <begin position="593"/>
        <end position="659"/>
    </location>
</feature>
<dbReference type="InterPro" id="IPR005543">
    <property type="entry name" value="PASTA_dom"/>
</dbReference>
<evidence type="ECO:0000313" key="10">
    <source>
        <dbReference type="Proteomes" id="UP000095679"/>
    </source>
</evidence>
<dbReference type="Pfam" id="PF00069">
    <property type="entry name" value="Pkinase"/>
    <property type="match status" value="1"/>
</dbReference>
<evidence type="ECO:0000313" key="9">
    <source>
        <dbReference type="EMBL" id="CUO16153.1"/>
    </source>
</evidence>
<dbReference type="GO" id="GO:0005524">
    <property type="term" value="F:ATP binding"/>
    <property type="evidence" value="ECO:0007669"/>
    <property type="project" value="UniProtKB-UniRule"/>
</dbReference>
<dbReference type="EMBL" id="CYZL01000009">
    <property type="protein sequence ID" value="CUO16153.1"/>
    <property type="molecule type" value="Genomic_DNA"/>
</dbReference>
<evidence type="ECO:0000256" key="5">
    <source>
        <dbReference type="PROSITE-ProRule" id="PRU10141"/>
    </source>
</evidence>
<dbReference type="PROSITE" id="PS50011">
    <property type="entry name" value="PROTEIN_KINASE_DOM"/>
    <property type="match status" value="1"/>
</dbReference>
<dbReference type="GO" id="GO:0004674">
    <property type="term" value="F:protein serine/threonine kinase activity"/>
    <property type="evidence" value="ECO:0007669"/>
    <property type="project" value="UniProtKB-EC"/>
</dbReference>
<dbReference type="AlphaFoldDB" id="A0A174CSK7"/>
<dbReference type="PANTHER" id="PTHR24348">
    <property type="entry name" value="SERINE/THREONINE-PROTEIN KINASE UNC-51-RELATED"/>
    <property type="match status" value="1"/>
</dbReference>
<keyword evidence="4 5" id="KW-0067">ATP-binding</keyword>
<evidence type="ECO:0000259" key="7">
    <source>
        <dbReference type="PROSITE" id="PS50011"/>
    </source>
</evidence>
<accession>A0A174CSK7</accession>
<evidence type="ECO:0000259" key="8">
    <source>
        <dbReference type="PROSITE" id="PS51178"/>
    </source>
</evidence>
<dbReference type="PROSITE" id="PS00107">
    <property type="entry name" value="PROTEIN_KINASE_ATP"/>
    <property type="match status" value="1"/>
</dbReference>
<evidence type="ECO:0000256" key="3">
    <source>
        <dbReference type="ARBA" id="ARBA00022777"/>
    </source>
</evidence>
<dbReference type="EC" id="2.7.11.1" evidence="9"/>
<dbReference type="InterPro" id="IPR000719">
    <property type="entry name" value="Prot_kinase_dom"/>
</dbReference>
<dbReference type="Pfam" id="PF03793">
    <property type="entry name" value="PASTA"/>
    <property type="match status" value="4"/>
</dbReference>
<evidence type="ECO:0000256" key="4">
    <source>
        <dbReference type="ARBA" id="ARBA00022840"/>
    </source>
</evidence>
<dbReference type="CDD" id="cd06577">
    <property type="entry name" value="PASTA_pknB"/>
    <property type="match status" value="4"/>
</dbReference>
<dbReference type="Proteomes" id="UP000095679">
    <property type="component" value="Unassembled WGS sequence"/>
</dbReference>
<reference evidence="9 10" key="1">
    <citation type="submission" date="2015-09" db="EMBL/GenBank/DDBJ databases">
        <authorList>
            <consortium name="Pathogen Informatics"/>
        </authorList>
    </citation>
    <scope>NUCLEOTIDE SEQUENCE [LARGE SCALE GENOMIC DNA]</scope>
    <source>
        <strain evidence="9 10">2789STDY5834835</strain>
    </source>
</reference>
<dbReference type="PANTHER" id="PTHR24348:SF22">
    <property type="entry name" value="NON-SPECIFIC SERINE_THREONINE PROTEIN KINASE"/>
    <property type="match status" value="1"/>
</dbReference>
<organism evidence="9 10">
    <name type="scientific">Anaerobutyricum hallii</name>
    <dbReference type="NCBI Taxonomy" id="39488"/>
    <lineage>
        <taxon>Bacteria</taxon>
        <taxon>Bacillati</taxon>
        <taxon>Bacillota</taxon>
        <taxon>Clostridia</taxon>
        <taxon>Lachnospirales</taxon>
        <taxon>Lachnospiraceae</taxon>
        <taxon>Anaerobutyricum</taxon>
    </lineage>
</organism>
<name>A0A174CSK7_9FIRM</name>
<dbReference type="PROSITE" id="PS00109">
    <property type="entry name" value="PROTEIN_KINASE_TYR"/>
    <property type="match status" value="1"/>
</dbReference>
<feature type="compositionally biased region" description="Basic and acidic residues" evidence="6">
    <location>
        <begin position="661"/>
        <end position="673"/>
    </location>
</feature>
<keyword evidence="1 9" id="KW-0808">Transferase</keyword>
<evidence type="ECO:0000256" key="1">
    <source>
        <dbReference type="ARBA" id="ARBA00022679"/>
    </source>
</evidence>
<dbReference type="InterPro" id="IPR045269">
    <property type="entry name" value="Atg1-like"/>
</dbReference>
<feature type="domain" description="PASTA" evidence="8">
    <location>
        <begin position="452"/>
        <end position="518"/>
    </location>
</feature>
<feature type="domain" description="Protein kinase" evidence="7">
    <location>
        <begin position="55"/>
        <end position="326"/>
    </location>
</feature>
<feature type="domain" description="PASTA" evidence="8">
    <location>
        <begin position="525"/>
        <end position="592"/>
    </location>
</feature>
<protein>
    <submittedName>
        <fullName evidence="9">Serine/threonine-protein kinase PrkC</fullName>
        <ecNumber evidence="9">2.7.11.1</ecNumber>
    </submittedName>
</protein>
<feature type="compositionally biased region" description="Low complexity" evidence="6">
    <location>
        <begin position="674"/>
        <end position="700"/>
    </location>
</feature>
<dbReference type="Gene3D" id="1.10.510.10">
    <property type="entry name" value="Transferase(Phosphotransferase) domain 1"/>
    <property type="match status" value="1"/>
</dbReference>
<evidence type="ECO:0000256" key="2">
    <source>
        <dbReference type="ARBA" id="ARBA00022741"/>
    </source>
</evidence>
<feature type="region of interest" description="Disordered" evidence="6">
    <location>
        <begin position="657"/>
        <end position="731"/>
    </location>
</feature>
<dbReference type="SUPFAM" id="SSF54184">
    <property type="entry name" value="Penicillin-binding protein 2x (pbp-2x), c-terminal domain"/>
    <property type="match status" value="1"/>
</dbReference>
<sequence length="731" mass="81262">MQKEVEGNKRITQCMGCMEIYEAFDDICPYCGYINGTMPEEMYHLEPGTVLDKKYLVGRVLGFGGFGVTYIAWDQVLQRKVAIKEYFPRECASRMNGTEEITIFTGDRKKQFRNGLKSFKEEAAKLMKLHDIIGTVNVFAIFEENNTAYLVMEYLDGCTLAQMLKEKKKMPVEEALKMIRPVIRSLQEIHKNNLIHRDITPDNIFITKSGELKVLDFGSARYSALAQNKSISVIVKQGYAPPEQYQLYKDQGSWTDVYSLAATIYKMITGKVPEDSITRMVKDTLEAPSALGITITKSQENALLNALNTKISSRTQTMDAFEKQLFSEEEVPRIDNETGQPVKKPQKKWIPPVIAAGICVLCIGAFLRMQQPKKDTAVIQQQKQEEKYVVGNYVGVDLEKAENAVKESELQIVITNRENSDKKEGVILSQDPAAGKEVGENNKNIYVIVSAGNEKVKMPDYVGISSKKCAEIEKADNIRTVTSESKESNIIPEYVVEQSEKAGNKIAKGATVTLSLSAGRKNIKKKESHTMPELIGKTFDAALKEAEKSQIYIGISKHEYSTSYKKNTISAQSIEKGKKVSGGTEILLTISDGPEQMKVPDVVKKGLEEAKVLLEQQKLKHTVTFEYNDEYGEGIVLEQSVKAGKKVDEGSTIDLVVSKGAKKEPKKTTERSSKSSGGSSKKNSSSSSKSKSSKKYSSPSQPVKGYGYEPSGSGSKRKNSGDSLEDWEYVN</sequence>